<proteinExistence type="predicted"/>
<evidence type="ECO:0000313" key="3">
    <source>
        <dbReference type="Proteomes" id="UP000307749"/>
    </source>
</evidence>
<dbReference type="STRING" id="993689.GCA_002077135_01901"/>
<sequence length="437" mass="47212">MRKHLLAVAVAATLAGTSFGARADALSDLFTQGHVDGQLRAYYFTRSYDTSAVPDASAFSGAALINMTSGSLNGFSLGASFVTANSFGTQNDNPAKIDSTLMGINDSVSALGQAYVQYKNEWMMLRGGYQYLNTPWMGQSDSRVIPASYNAVSAVFKPAKGWDVYALRSFDWKSRTSGGYYADNLYYPATFNGDAMYGGLGGLPATAHQSNGAWALGSSYGVDGFKGQAWYYNFLDFARMGYLEGSYTFKTGTGFDPFVGAQYVDESGSGNNFLVTNHTALFGVAGSRVKSSVWGVTGGVIIPNGRIDLGYNKVGSESGAVGGGAIISPYTAAYATDPLYTTSMIRGLVEMGPGHAWKAKVTYNVLKNFQVIAAYAKYTTQYRGNSHDVYLDLIYNLDGYLKGLTLRNRWERSSGGWNLNPGNKPFTYNRVMISYAF</sequence>
<reference evidence="2 3" key="1">
    <citation type="submission" date="2017-02" db="EMBL/GenBank/DDBJ databases">
        <title>Whole genome sequencing of Metallibacterium scheffleri DSM 24874 (T).</title>
        <authorList>
            <person name="Kumar S."/>
            <person name="Patil P."/>
            <person name="Patil P.B."/>
        </authorList>
    </citation>
    <scope>NUCLEOTIDE SEQUENCE [LARGE SCALE GENOMIC DNA]</scope>
    <source>
        <strain evidence="2 3">DSM 24874</strain>
    </source>
</reference>
<keyword evidence="3" id="KW-1185">Reference proteome</keyword>
<comment type="caution">
    <text evidence="2">The sequence shown here is derived from an EMBL/GenBank/DDBJ whole genome shotgun (WGS) entry which is preliminary data.</text>
</comment>
<organism evidence="2 3">
    <name type="scientific">Metallibacterium scheffleri</name>
    <dbReference type="NCBI Taxonomy" id="993689"/>
    <lineage>
        <taxon>Bacteria</taxon>
        <taxon>Pseudomonadati</taxon>
        <taxon>Pseudomonadota</taxon>
        <taxon>Gammaproteobacteria</taxon>
        <taxon>Lysobacterales</taxon>
        <taxon>Rhodanobacteraceae</taxon>
        <taxon>Metallibacterium</taxon>
    </lineage>
</organism>
<dbReference type="OrthoDB" id="5297269at2"/>
<dbReference type="Gene3D" id="2.40.160.10">
    <property type="entry name" value="Porin"/>
    <property type="match status" value="1"/>
</dbReference>
<dbReference type="AlphaFoldDB" id="A0A4S3KN75"/>
<accession>A0A4S3KN75</accession>
<feature type="chain" id="PRO_5020321591" description="Porin" evidence="1">
    <location>
        <begin position="24"/>
        <end position="437"/>
    </location>
</feature>
<feature type="signal peptide" evidence="1">
    <location>
        <begin position="1"/>
        <end position="23"/>
    </location>
</feature>
<protein>
    <recommendedName>
        <fullName evidence="4">Porin</fullName>
    </recommendedName>
</protein>
<keyword evidence="1" id="KW-0732">Signal</keyword>
<gene>
    <name evidence="2" type="ORF">B1806_08500</name>
</gene>
<evidence type="ECO:0000256" key="1">
    <source>
        <dbReference type="SAM" id="SignalP"/>
    </source>
</evidence>
<dbReference type="Proteomes" id="UP000307749">
    <property type="component" value="Unassembled WGS sequence"/>
</dbReference>
<name>A0A4S3KN75_9GAMM</name>
<dbReference type="RefSeq" id="WP_081127202.1">
    <property type="nucleotide sequence ID" value="NZ_LDOS01000002.1"/>
</dbReference>
<dbReference type="EMBL" id="MWQO01000028">
    <property type="protein sequence ID" value="THD10397.1"/>
    <property type="molecule type" value="Genomic_DNA"/>
</dbReference>
<evidence type="ECO:0008006" key="4">
    <source>
        <dbReference type="Google" id="ProtNLM"/>
    </source>
</evidence>
<dbReference type="InterPro" id="IPR023614">
    <property type="entry name" value="Porin_dom_sf"/>
</dbReference>
<evidence type="ECO:0000313" key="2">
    <source>
        <dbReference type="EMBL" id="THD10397.1"/>
    </source>
</evidence>